<reference evidence="2 3" key="1">
    <citation type="journal article" date="2018" name="Sci. Data">
        <title>The draft genome sequence of cork oak.</title>
        <authorList>
            <person name="Ramos A.M."/>
            <person name="Usie A."/>
            <person name="Barbosa P."/>
            <person name="Barros P.M."/>
            <person name="Capote T."/>
            <person name="Chaves I."/>
            <person name="Simoes F."/>
            <person name="Abreu I."/>
            <person name="Carrasquinho I."/>
            <person name="Faro C."/>
            <person name="Guimaraes J.B."/>
            <person name="Mendonca D."/>
            <person name="Nobrega F."/>
            <person name="Rodrigues L."/>
            <person name="Saibo N.J.M."/>
            <person name="Varela M.C."/>
            <person name="Egas C."/>
            <person name="Matos J."/>
            <person name="Miguel C.M."/>
            <person name="Oliveira M.M."/>
            <person name="Ricardo C.P."/>
            <person name="Goncalves S."/>
        </authorList>
    </citation>
    <scope>NUCLEOTIDE SEQUENCE [LARGE SCALE GENOMIC DNA]</scope>
    <source>
        <strain evidence="3">cv. HL8</strain>
    </source>
</reference>
<proteinExistence type="predicted"/>
<dbReference type="SUPFAM" id="SSF51445">
    <property type="entry name" value="(Trans)glycosidases"/>
    <property type="match status" value="1"/>
</dbReference>
<dbReference type="Proteomes" id="UP000237347">
    <property type="component" value="Unassembled WGS sequence"/>
</dbReference>
<organism evidence="2 3">
    <name type="scientific">Quercus suber</name>
    <name type="common">Cork oak</name>
    <dbReference type="NCBI Taxonomy" id="58331"/>
    <lineage>
        <taxon>Eukaryota</taxon>
        <taxon>Viridiplantae</taxon>
        <taxon>Streptophyta</taxon>
        <taxon>Embryophyta</taxon>
        <taxon>Tracheophyta</taxon>
        <taxon>Spermatophyta</taxon>
        <taxon>Magnoliopsida</taxon>
        <taxon>eudicotyledons</taxon>
        <taxon>Gunneridae</taxon>
        <taxon>Pentapetalae</taxon>
        <taxon>rosids</taxon>
        <taxon>fabids</taxon>
        <taxon>Fagales</taxon>
        <taxon>Fagaceae</taxon>
        <taxon>Quercus</taxon>
    </lineage>
</organism>
<dbReference type="GO" id="GO:0009251">
    <property type="term" value="P:glucan catabolic process"/>
    <property type="evidence" value="ECO:0007669"/>
    <property type="project" value="TreeGrafter"/>
</dbReference>
<accession>A0AAW0KYX4</accession>
<dbReference type="Gene3D" id="3.20.20.300">
    <property type="entry name" value="Glycoside hydrolase, family 3, N-terminal domain"/>
    <property type="match status" value="1"/>
</dbReference>
<dbReference type="InterPro" id="IPR036962">
    <property type="entry name" value="Glyco_hydro_3_N_sf"/>
</dbReference>
<sequence length="109" mass="12614">MFGKCLMDSNLKNIPIKVLIFMLSPIYSTGSVVIVEEDMNCIYRDPNEPVEARIRDLLSRMTLKEKVGQMTQIERRVATPDAIKDLSIAICSRVGVNNRQSTRRRWKYH</sequence>
<comment type="caution">
    <text evidence="2">The sequence shown here is derived from an EMBL/GenBank/DDBJ whole genome shotgun (WGS) entry which is preliminary data.</text>
</comment>
<gene>
    <name evidence="2" type="ORF">CFP56_011579</name>
</gene>
<evidence type="ECO:0000313" key="2">
    <source>
        <dbReference type="EMBL" id="KAK7844110.1"/>
    </source>
</evidence>
<keyword evidence="1" id="KW-0378">Hydrolase</keyword>
<dbReference type="GO" id="GO:0008422">
    <property type="term" value="F:beta-glucosidase activity"/>
    <property type="evidence" value="ECO:0007669"/>
    <property type="project" value="TreeGrafter"/>
</dbReference>
<evidence type="ECO:0000313" key="3">
    <source>
        <dbReference type="Proteomes" id="UP000237347"/>
    </source>
</evidence>
<dbReference type="PANTHER" id="PTHR30620">
    <property type="entry name" value="PERIPLASMIC BETA-GLUCOSIDASE-RELATED"/>
    <property type="match status" value="1"/>
</dbReference>
<protein>
    <submittedName>
        <fullName evidence="2">Uncharacterized protein</fullName>
    </submittedName>
</protein>
<dbReference type="PANTHER" id="PTHR30620:SF33">
    <property type="entry name" value="BETA-D-GLUCAN EXOHYDROLASE-LIKE PROTEIN-RELATED"/>
    <property type="match status" value="1"/>
</dbReference>
<keyword evidence="3" id="KW-1185">Reference proteome</keyword>
<dbReference type="InterPro" id="IPR017853">
    <property type="entry name" value="GH"/>
</dbReference>
<dbReference type="AlphaFoldDB" id="A0AAW0KYX4"/>
<dbReference type="InterPro" id="IPR051915">
    <property type="entry name" value="Cellulose_Degrad_GH3"/>
</dbReference>
<name>A0AAW0KYX4_QUESU</name>
<dbReference type="EMBL" id="PKMF04000191">
    <property type="protein sequence ID" value="KAK7844110.1"/>
    <property type="molecule type" value="Genomic_DNA"/>
</dbReference>
<evidence type="ECO:0000256" key="1">
    <source>
        <dbReference type="ARBA" id="ARBA00022801"/>
    </source>
</evidence>